<dbReference type="RefSeq" id="WP_104994286.1">
    <property type="nucleotide sequence ID" value="NZ_CP025494.1"/>
</dbReference>
<proteinExistence type="predicted"/>
<gene>
    <name evidence="1" type="ORF">CYL20_09000</name>
</gene>
<sequence length="68" mass="7642">MINNDDLRFESHKHLLEIDASVAELMKLVASRKTAGVEWVQAIARYDAAHSKWVKFLLDAAISNKSST</sequence>
<protein>
    <submittedName>
        <fullName evidence="1">Uncharacterized protein</fullName>
    </submittedName>
</protein>
<dbReference type="EMBL" id="CP025494">
    <property type="protein sequence ID" value="AVE04668.1"/>
    <property type="molecule type" value="Genomic_DNA"/>
</dbReference>
<dbReference type="AlphaFoldDB" id="A0A2L1J881"/>
<evidence type="ECO:0000313" key="2">
    <source>
        <dbReference type="Proteomes" id="UP000237830"/>
    </source>
</evidence>
<organism evidence="1 2">
    <name type="scientific">Pseudomonas palleroniana</name>
    <dbReference type="NCBI Taxonomy" id="191390"/>
    <lineage>
        <taxon>Bacteria</taxon>
        <taxon>Pseudomonadati</taxon>
        <taxon>Pseudomonadota</taxon>
        <taxon>Gammaproteobacteria</taxon>
        <taxon>Pseudomonadales</taxon>
        <taxon>Pseudomonadaceae</taxon>
        <taxon>Pseudomonas</taxon>
    </lineage>
</organism>
<dbReference type="Proteomes" id="UP000237830">
    <property type="component" value="Chromosome"/>
</dbReference>
<name>A0A2L1J881_9PSED</name>
<reference evidence="1 2" key="1">
    <citation type="submission" date="2017-12" db="EMBL/GenBank/DDBJ databases">
        <title>Genome sequence of Pseudomonas palleroniana MAB3.</title>
        <authorList>
            <person name="Nascimento F.X."/>
        </authorList>
    </citation>
    <scope>NUCLEOTIDE SEQUENCE [LARGE SCALE GENOMIC DNA]</scope>
    <source>
        <strain evidence="1 2">MAB3</strain>
    </source>
</reference>
<accession>A0A2L1J881</accession>
<evidence type="ECO:0000313" key="1">
    <source>
        <dbReference type="EMBL" id="AVE04668.1"/>
    </source>
</evidence>